<dbReference type="EMBL" id="JAATIP010000326">
    <property type="protein sequence ID" value="KAF4351891.1"/>
    <property type="molecule type" value="Genomic_DNA"/>
</dbReference>
<name>A0A7J6E0N5_CANSA</name>
<proteinExistence type="predicted"/>
<evidence type="ECO:0008006" key="3">
    <source>
        <dbReference type="Google" id="ProtNLM"/>
    </source>
</evidence>
<sequence>MYTSWTLVVRRTPWDGDDELPASWTRPSSSGIACLPGRREVPSPAGSTGWYSSWCSMVFPSFMGGAVEFPSMQQTLADLWKPEGNPWIFNRKALIITKLKAGDNSRTIPLNSLNLWVQVHNLQMGYMTERILKNVGNYIGHSKHFCVTLFDTPVEKIVKLYSPFMKAIKKPN</sequence>
<evidence type="ECO:0000313" key="2">
    <source>
        <dbReference type="Proteomes" id="UP000525078"/>
    </source>
</evidence>
<protein>
    <recommendedName>
        <fullName evidence="3">DUF4283 domain-containing protein</fullName>
    </recommendedName>
</protein>
<dbReference type="Proteomes" id="UP000525078">
    <property type="component" value="Unassembled WGS sequence"/>
</dbReference>
<reference evidence="1 2" key="1">
    <citation type="journal article" date="2020" name="bioRxiv">
        <title>Sequence and annotation of 42 cannabis genomes reveals extensive copy number variation in cannabinoid synthesis and pathogen resistance genes.</title>
        <authorList>
            <person name="Mckernan K.J."/>
            <person name="Helbert Y."/>
            <person name="Kane L.T."/>
            <person name="Ebling H."/>
            <person name="Zhang L."/>
            <person name="Liu B."/>
            <person name="Eaton Z."/>
            <person name="Mclaughlin S."/>
            <person name="Kingan S."/>
            <person name="Baybayan P."/>
            <person name="Concepcion G."/>
            <person name="Jordan M."/>
            <person name="Riva A."/>
            <person name="Barbazuk W."/>
            <person name="Harkins T."/>
        </authorList>
    </citation>
    <scope>NUCLEOTIDE SEQUENCE [LARGE SCALE GENOMIC DNA]</scope>
    <source>
        <strain evidence="2">cv. Jamaican Lion 4</strain>
        <tissue evidence="1">Leaf</tissue>
    </source>
</reference>
<gene>
    <name evidence="1" type="ORF">F8388_020452</name>
</gene>
<organism evidence="1 2">
    <name type="scientific">Cannabis sativa</name>
    <name type="common">Hemp</name>
    <name type="synonym">Marijuana</name>
    <dbReference type="NCBI Taxonomy" id="3483"/>
    <lineage>
        <taxon>Eukaryota</taxon>
        <taxon>Viridiplantae</taxon>
        <taxon>Streptophyta</taxon>
        <taxon>Embryophyta</taxon>
        <taxon>Tracheophyta</taxon>
        <taxon>Spermatophyta</taxon>
        <taxon>Magnoliopsida</taxon>
        <taxon>eudicotyledons</taxon>
        <taxon>Gunneridae</taxon>
        <taxon>Pentapetalae</taxon>
        <taxon>rosids</taxon>
        <taxon>fabids</taxon>
        <taxon>Rosales</taxon>
        <taxon>Cannabaceae</taxon>
        <taxon>Cannabis</taxon>
    </lineage>
</organism>
<accession>A0A7J6E0N5</accession>
<dbReference type="AlphaFoldDB" id="A0A7J6E0N5"/>
<comment type="caution">
    <text evidence="1">The sequence shown here is derived from an EMBL/GenBank/DDBJ whole genome shotgun (WGS) entry which is preliminary data.</text>
</comment>
<evidence type="ECO:0000313" key="1">
    <source>
        <dbReference type="EMBL" id="KAF4351891.1"/>
    </source>
</evidence>